<name>U4U4A7_DENPD</name>
<evidence type="ECO:0000313" key="2">
    <source>
        <dbReference type="Proteomes" id="UP000030742"/>
    </source>
</evidence>
<dbReference type="AlphaFoldDB" id="U4U4A7"/>
<accession>U4U4A7</accession>
<proteinExistence type="predicted"/>
<gene>
    <name evidence="1" type="ORF">D910_06121</name>
</gene>
<protein>
    <submittedName>
        <fullName evidence="1">Uncharacterized protein</fullName>
    </submittedName>
</protein>
<dbReference type="Proteomes" id="UP000030742">
    <property type="component" value="Unassembled WGS sequence"/>
</dbReference>
<dbReference type="EMBL" id="KB632095">
    <property type="protein sequence ID" value="ERL88739.1"/>
    <property type="molecule type" value="Genomic_DNA"/>
</dbReference>
<reference evidence="1 2" key="1">
    <citation type="journal article" date="2013" name="Genome Biol.">
        <title>Draft genome of the mountain pine beetle, Dendroctonus ponderosae Hopkins, a major forest pest.</title>
        <authorList>
            <person name="Keeling C.I."/>
            <person name="Yuen M.M."/>
            <person name="Liao N.Y."/>
            <person name="Docking T.R."/>
            <person name="Chan S.K."/>
            <person name="Taylor G.A."/>
            <person name="Palmquist D.L."/>
            <person name="Jackman S.D."/>
            <person name="Nguyen A."/>
            <person name="Li M."/>
            <person name="Henderson H."/>
            <person name="Janes J.K."/>
            <person name="Zhao Y."/>
            <person name="Pandoh P."/>
            <person name="Moore R."/>
            <person name="Sperling F.A."/>
            <person name="Huber D.P."/>
            <person name="Birol I."/>
            <person name="Jones S.J."/>
            <person name="Bohlmann J."/>
        </authorList>
    </citation>
    <scope>NUCLEOTIDE SEQUENCE</scope>
</reference>
<organism evidence="1 2">
    <name type="scientific">Dendroctonus ponderosae</name>
    <name type="common">Mountain pine beetle</name>
    <dbReference type="NCBI Taxonomy" id="77166"/>
    <lineage>
        <taxon>Eukaryota</taxon>
        <taxon>Metazoa</taxon>
        <taxon>Ecdysozoa</taxon>
        <taxon>Arthropoda</taxon>
        <taxon>Hexapoda</taxon>
        <taxon>Insecta</taxon>
        <taxon>Pterygota</taxon>
        <taxon>Neoptera</taxon>
        <taxon>Endopterygota</taxon>
        <taxon>Coleoptera</taxon>
        <taxon>Polyphaga</taxon>
        <taxon>Cucujiformia</taxon>
        <taxon>Curculionidae</taxon>
        <taxon>Scolytinae</taxon>
        <taxon>Dendroctonus</taxon>
    </lineage>
</organism>
<sequence>MASCANPTHRHSNSVALLINRYGLDDKTVVSVIARLFGSLLYKLKLRVLRIEETPLEIIDEFSFLGVNNTLNELHIVNSSLLELPLAAFKVRRFLLWEATVCVMNHIRQNTGPPSLLREKSGVFQWLRQRNLFAGTY</sequence>
<evidence type="ECO:0000313" key="1">
    <source>
        <dbReference type="EMBL" id="ERL88739.1"/>
    </source>
</evidence>
<dbReference type="STRING" id="77166.U4U4A7"/>